<sequence>MDDIRTTLQVGAVVGPERHRFRLQSELRSHPYGMLWKAEDLASSGRPEVTLLFLPEVLCRQPEFVERLRKWVILSRKCKHPHALDCYGLFSFKGSAFLAFEPLDGLTLADMLQQGQTSKLKPEQKQGLLIQSGKAIDAFHRETRKDHASLSPELIFISTGRGVRVMMIGWRHLVEDYLDLMQDPPGYPQYQAPEGFDPQPTSIRSDVYAFAAIIYHLYAGKPAFSPQDDEKARYQRELKAPAGLDARQWQHLQQALSPDQQARPSSVLELLKQLYLEQAAEAENELATPSEVQLSSISQSPLGRSIAAFQQRLAPWLASPKLHWLHRIPFRRLILPGVFFFGLLTGLLLSIPLRPDISAYETERLRLLAEIEALNSPVTSQTLTHTDPAEDVLVDPFSEHTTEESPESPSTDEQPAITAAQHTERETLEGGNSLMRFRDHFGDSGFAPLMQALPPGEFLMGDLNRMGDDNERPVRTITFDYAFALGVHEVTFAEYDQFATATGRPLPDDAGWGRGQRPVINVSWEDARDYTRWLADVTGEPYRLPTEAEWEYTARAGTISAWWWGNELIPAMAVCDGCGTQWDGQQTAPVGQLPANPWGFMDMHGNVDEWVQDCYSDHYGQAPEDGSAVLSGDCQLRVMRGGSWFDIPRVIRSSSRYRHTIDSRRNTWGFRVAVDLPDGH</sequence>
<feature type="region of interest" description="Disordered" evidence="1">
    <location>
        <begin position="398"/>
        <end position="418"/>
    </location>
</feature>
<dbReference type="RefSeq" id="WP_051632438.1">
    <property type="nucleotide sequence ID" value="NZ_JMSZ01000006.1"/>
</dbReference>
<dbReference type="PROSITE" id="PS50011">
    <property type="entry name" value="PROTEIN_KINASE_DOM"/>
    <property type="match status" value="1"/>
</dbReference>
<dbReference type="InterPro" id="IPR051043">
    <property type="entry name" value="Sulfatase_Mod_Factor_Kinase"/>
</dbReference>
<gene>
    <name evidence="3" type="ORF">ADINL_0192</name>
</gene>
<dbReference type="GO" id="GO:0005524">
    <property type="term" value="F:ATP binding"/>
    <property type="evidence" value="ECO:0007669"/>
    <property type="project" value="InterPro"/>
</dbReference>
<evidence type="ECO:0000259" key="2">
    <source>
        <dbReference type="PROSITE" id="PS50011"/>
    </source>
</evidence>
<dbReference type="InterPro" id="IPR000719">
    <property type="entry name" value="Prot_kinase_dom"/>
</dbReference>
<keyword evidence="3" id="KW-0808">Transferase</keyword>
<reference evidence="3 4" key="1">
    <citation type="journal article" date="2005" name="Int. J. Syst. Evol. Microbiol.">
        <title>Nitrincola lacisaponensis gen. nov., sp. nov., a novel alkaliphilic bacterium isolated from an alkaline, saline lake.</title>
        <authorList>
            <person name="Dimitriu P.A."/>
            <person name="Shukla S.K."/>
            <person name="Conradt J."/>
            <person name="Marquez M.C."/>
            <person name="Ventosa A."/>
            <person name="Maglia A."/>
            <person name="Peyton B.M."/>
            <person name="Pinkart H.C."/>
            <person name="Mormile M.R."/>
        </authorList>
    </citation>
    <scope>NUCLEOTIDE SEQUENCE [LARGE SCALE GENOMIC DNA]</scope>
    <source>
        <strain evidence="3 4">4CA</strain>
    </source>
</reference>
<keyword evidence="3" id="KW-0418">Kinase</keyword>
<dbReference type="GO" id="GO:0120147">
    <property type="term" value="F:formylglycine-generating oxidase activity"/>
    <property type="evidence" value="ECO:0007669"/>
    <property type="project" value="TreeGrafter"/>
</dbReference>
<dbReference type="InterPro" id="IPR042095">
    <property type="entry name" value="SUMF_sf"/>
</dbReference>
<dbReference type="InterPro" id="IPR016187">
    <property type="entry name" value="CTDL_fold"/>
</dbReference>
<accession>A0A063Y9A8</accession>
<dbReference type="InterPro" id="IPR011009">
    <property type="entry name" value="Kinase-like_dom_sf"/>
</dbReference>
<dbReference type="PANTHER" id="PTHR23150:SF35">
    <property type="entry name" value="BLL6746 PROTEIN"/>
    <property type="match status" value="1"/>
</dbReference>
<dbReference type="GO" id="GO:0004672">
    <property type="term" value="F:protein kinase activity"/>
    <property type="evidence" value="ECO:0007669"/>
    <property type="project" value="InterPro"/>
</dbReference>
<feature type="domain" description="Protein kinase" evidence="2">
    <location>
        <begin position="21"/>
        <end position="276"/>
    </location>
</feature>
<dbReference type="EMBL" id="JMSZ01000006">
    <property type="protein sequence ID" value="KDE41311.1"/>
    <property type="molecule type" value="Genomic_DNA"/>
</dbReference>
<dbReference type="Pfam" id="PF03781">
    <property type="entry name" value="FGE-sulfatase"/>
    <property type="match status" value="1"/>
</dbReference>
<dbReference type="OrthoDB" id="9768004at2"/>
<organism evidence="3 4">
    <name type="scientific">Nitrincola lacisaponensis</name>
    <dbReference type="NCBI Taxonomy" id="267850"/>
    <lineage>
        <taxon>Bacteria</taxon>
        <taxon>Pseudomonadati</taxon>
        <taxon>Pseudomonadota</taxon>
        <taxon>Gammaproteobacteria</taxon>
        <taxon>Oceanospirillales</taxon>
        <taxon>Oceanospirillaceae</taxon>
        <taxon>Nitrincola</taxon>
    </lineage>
</organism>
<dbReference type="PATRIC" id="fig|267850.7.peg.189"/>
<dbReference type="Gene3D" id="1.10.510.10">
    <property type="entry name" value="Transferase(Phosphotransferase) domain 1"/>
    <property type="match status" value="1"/>
</dbReference>
<dbReference type="SMART" id="SM00220">
    <property type="entry name" value="S_TKc"/>
    <property type="match status" value="1"/>
</dbReference>
<comment type="caution">
    <text evidence="3">The sequence shown here is derived from an EMBL/GenBank/DDBJ whole genome shotgun (WGS) entry which is preliminary data.</text>
</comment>
<name>A0A063Y9A8_9GAMM</name>
<keyword evidence="4" id="KW-1185">Reference proteome</keyword>
<dbReference type="Gene3D" id="3.90.1580.10">
    <property type="entry name" value="paralog of FGE (formylglycine-generating enzyme)"/>
    <property type="match status" value="1"/>
</dbReference>
<evidence type="ECO:0000256" key="1">
    <source>
        <dbReference type="SAM" id="MobiDB-lite"/>
    </source>
</evidence>
<dbReference type="STRING" id="267850.ADINL_0192"/>
<evidence type="ECO:0000313" key="4">
    <source>
        <dbReference type="Proteomes" id="UP000027318"/>
    </source>
</evidence>
<dbReference type="SUPFAM" id="SSF56436">
    <property type="entry name" value="C-type lectin-like"/>
    <property type="match status" value="1"/>
</dbReference>
<dbReference type="Pfam" id="PF00069">
    <property type="entry name" value="Pkinase"/>
    <property type="match status" value="1"/>
</dbReference>
<protein>
    <submittedName>
        <fullName evidence="3">Serine/threonine kinase</fullName>
    </submittedName>
</protein>
<dbReference type="SUPFAM" id="SSF56112">
    <property type="entry name" value="Protein kinase-like (PK-like)"/>
    <property type="match status" value="1"/>
</dbReference>
<evidence type="ECO:0000313" key="3">
    <source>
        <dbReference type="EMBL" id="KDE41311.1"/>
    </source>
</evidence>
<dbReference type="PANTHER" id="PTHR23150">
    <property type="entry name" value="SULFATASE MODIFYING FACTOR 1, 2"/>
    <property type="match status" value="1"/>
</dbReference>
<dbReference type="AlphaFoldDB" id="A0A063Y9A8"/>
<dbReference type="InterPro" id="IPR005532">
    <property type="entry name" value="SUMF_dom"/>
</dbReference>
<proteinExistence type="predicted"/>
<dbReference type="Proteomes" id="UP000027318">
    <property type="component" value="Unassembled WGS sequence"/>
</dbReference>